<dbReference type="InterPro" id="IPR005940">
    <property type="entry name" value="Anthranilate_Pribosyl_Tfrase"/>
</dbReference>
<feature type="domain" description="Glycosyl transferase family 3" evidence="5">
    <location>
        <begin position="74"/>
        <end position="319"/>
    </location>
</feature>
<comment type="catalytic activity">
    <reaction evidence="4">
        <text>N-(5-phospho-beta-D-ribosyl)anthranilate + diphosphate = 5-phospho-alpha-D-ribose 1-diphosphate + anthranilate</text>
        <dbReference type="Rhea" id="RHEA:11768"/>
        <dbReference type="ChEBI" id="CHEBI:16567"/>
        <dbReference type="ChEBI" id="CHEBI:18277"/>
        <dbReference type="ChEBI" id="CHEBI:33019"/>
        <dbReference type="ChEBI" id="CHEBI:58017"/>
        <dbReference type="EC" id="2.4.2.18"/>
    </reaction>
</comment>
<keyword evidence="8" id="KW-1185">Reference proteome</keyword>
<dbReference type="Pfam" id="PF00591">
    <property type="entry name" value="Glycos_transf_3"/>
    <property type="match status" value="1"/>
</dbReference>
<feature type="binding site" evidence="4">
    <location>
        <position position="226"/>
    </location>
    <ligand>
        <name>Mg(2+)</name>
        <dbReference type="ChEBI" id="CHEBI:18420"/>
        <label>2</label>
    </ligand>
</feature>
<evidence type="ECO:0000313" key="7">
    <source>
        <dbReference type="EMBL" id="UXD21937.1"/>
    </source>
</evidence>
<accession>A0A977KA90</accession>
<protein>
    <recommendedName>
        <fullName evidence="4">Anthranilate phosphoribosyltransferase</fullName>
        <ecNumber evidence="4">2.4.2.18</ecNumber>
    </recommendedName>
</protein>
<dbReference type="GO" id="GO:0000287">
    <property type="term" value="F:magnesium ion binding"/>
    <property type="evidence" value="ECO:0007669"/>
    <property type="project" value="UniProtKB-UniRule"/>
</dbReference>
<feature type="binding site" evidence="4">
    <location>
        <position position="111"/>
    </location>
    <ligand>
        <name>anthranilate</name>
        <dbReference type="ChEBI" id="CHEBI:16567"/>
        <label>1</label>
    </ligand>
</feature>
<keyword evidence="4" id="KW-0822">Tryptophan biosynthesis</keyword>
<keyword evidence="4" id="KW-0479">Metal-binding</keyword>
<feature type="domain" description="Glycosyl transferase family 3 N-terminal" evidence="6">
    <location>
        <begin position="5"/>
        <end position="66"/>
    </location>
</feature>
<dbReference type="InterPro" id="IPR036320">
    <property type="entry name" value="Glycosyl_Trfase_fam3_N_dom_sf"/>
</dbReference>
<comment type="pathway">
    <text evidence="4">Amino-acid biosynthesis; L-tryptophan biosynthesis; L-tryptophan from chorismate: step 2/5.</text>
</comment>
<organism evidence="7 8">
    <name type="scientific">Ignicoccus pacificus DSM 13166</name>
    <dbReference type="NCBI Taxonomy" id="940294"/>
    <lineage>
        <taxon>Archaea</taxon>
        <taxon>Thermoproteota</taxon>
        <taxon>Thermoprotei</taxon>
        <taxon>Desulfurococcales</taxon>
        <taxon>Desulfurococcaceae</taxon>
        <taxon>Ignicoccus</taxon>
    </lineage>
</organism>
<dbReference type="PANTHER" id="PTHR43285:SF2">
    <property type="entry name" value="ANTHRANILATE PHOSPHORIBOSYLTRANSFERASE"/>
    <property type="match status" value="1"/>
</dbReference>
<reference evidence="7" key="1">
    <citation type="submission" date="2013-11" db="EMBL/GenBank/DDBJ databases">
        <title>Comparative genomics of Ignicoccus.</title>
        <authorList>
            <person name="Podar M."/>
        </authorList>
    </citation>
    <scope>NUCLEOTIDE SEQUENCE</scope>
    <source>
        <strain evidence="7">DSM 13166</strain>
    </source>
</reference>
<keyword evidence="3 4" id="KW-0808">Transferase</keyword>
<comment type="function">
    <text evidence="4">Catalyzes the transfer of the phosphoribosyl group of 5-phosphorylribose-1-pyrophosphate (PRPP) to anthranilate to yield N-(5'-phosphoribosyl)-anthranilate (PRA).</text>
</comment>
<dbReference type="PANTHER" id="PTHR43285">
    <property type="entry name" value="ANTHRANILATE PHOSPHORIBOSYLTRANSFERASE"/>
    <property type="match status" value="1"/>
</dbReference>
<proteinExistence type="inferred from homology"/>
<feature type="binding site" evidence="4">
    <location>
        <position position="80"/>
    </location>
    <ligand>
        <name>5-phospho-alpha-D-ribose 1-diphosphate</name>
        <dbReference type="ChEBI" id="CHEBI:58017"/>
    </ligand>
</feature>
<comment type="subunit">
    <text evidence="4">Homodimer.</text>
</comment>
<feature type="binding site" evidence="4">
    <location>
        <position position="120"/>
    </location>
    <ligand>
        <name>5-phospho-alpha-D-ribose 1-diphosphate</name>
        <dbReference type="ChEBI" id="CHEBI:58017"/>
    </ligand>
</feature>
<evidence type="ECO:0000259" key="6">
    <source>
        <dbReference type="Pfam" id="PF02885"/>
    </source>
</evidence>
<comment type="similarity">
    <text evidence="4">Belongs to the anthranilate phosphoribosyltransferase family.</text>
</comment>
<dbReference type="SUPFAM" id="SSF52418">
    <property type="entry name" value="Nucleoside phosphorylase/phosphoribosyltransferase catalytic domain"/>
    <property type="match status" value="1"/>
</dbReference>
<feature type="binding site" evidence="4">
    <location>
        <position position="225"/>
    </location>
    <ligand>
        <name>Mg(2+)</name>
        <dbReference type="ChEBI" id="CHEBI:18420"/>
        <label>2</label>
    </ligand>
</feature>
<dbReference type="GO" id="GO:0005829">
    <property type="term" value="C:cytosol"/>
    <property type="evidence" value="ECO:0007669"/>
    <property type="project" value="TreeGrafter"/>
</dbReference>
<dbReference type="Gene3D" id="3.40.1030.10">
    <property type="entry name" value="Nucleoside phosphorylase/phosphoribosyltransferase catalytic domain"/>
    <property type="match status" value="1"/>
</dbReference>
<dbReference type="Pfam" id="PF02885">
    <property type="entry name" value="Glycos_trans_3N"/>
    <property type="match status" value="1"/>
</dbReference>
<evidence type="ECO:0000256" key="4">
    <source>
        <dbReference type="HAMAP-Rule" id="MF_00211"/>
    </source>
</evidence>
<dbReference type="InterPro" id="IPR035902">
    <property type="entry name" value="Nuc_phospho_transferase"/>
</dbReference>
<evidence type="ECO:0000256" key="1">
    <source>
        <dbReference type="ARBA" id="ARBA00022605"/>
    </source>
</evidence>
<dbReference type="HAMAP" id="MF_00211">
    <property type="entry name" value="TrpD"/>
    <property type="match status" value="1"/>
</dbReference>
<gene>
    <name evidence="4" type="primary">trpD</name>
    <name evidence="7" type="ORF">IPA_09785</name>
</gene>
<dbReference type="AlphaFoldDB" id="A0A977KA90"/>
<evidence type="ECO:0000259" key="5">
    <source>
        <dbReference type="Pfam" id="PF00591"/>
    </source>
</evidence>
<keyword evidence="1 4" id="KW-0028">Amino-acid biosynthesis</keyword>
<feature type="binding site" evidence="4">
    <location>
        <begin position="108"/>
        <end position="116"/>
    </location>
    <ligand>
        <name>5-phospho-alpha-D-ribose 1-diphosphate</name>
        <dbReference type="ChEBI" id="CHEBI:58017"/>
    </ligand>
</feature>
<name>A0A977KA90_9CREN</name>
<dbReference type="Gene3D" id="1.20.970.10">
    <property type="entry name" value="Transferase, Pyrimidine Nucleoside Phosphorylase, Chain C"/>
    <property type="match status" value="1"/>
</dbReference>
<evidence type="ECO:0000256" key="2">
    <source>
        <dbReference type="ARBA" id="ARBA00022676"/>
    </source>
</evidence>
<dbReference type="GO" id="GO:0004048">
    <property type="term" value="F:anthranilate phosphoribosyltransferase activity"/>
    <property type="evidence" value="ECO:0007669"/>
    <property type="project" value="UniProtKB-UniRule"/>
</dbReference>
<feature type="binding site" evidence="4">
    <location>
        <begin position="90"/>
        <end position="93"/>
    </location>
    <ligand>
        <name>5-phospho-alpha-D-ribose 1-diphosphate</name>
        <dbReference type="ChEBI" id="CHEBI:58017"/>
    </ligand>
</feature>
<evidence type="ECO:0000313" key="8">
    <source>
        <dbReference type="Proteomes" id="UP001063698"/>
    </source>
</evidence>
<dbReference type="InterPro" id="IPR000312">
    <property type="entry name" value="Glycosyl_Trfase_fam3"/>
</dbReference>
<dbReference type="EC" id="2.4.2.18" evidence="4"/>
<dbReference type="Proteomes" id="UP001063698">
    <property type="component" value="Chromosome"/>
</dbReference>
<dbReference type="NCBIfam" id="TIGR01245">
    <property type="entry name" value="trpD"/>
    <property type="match status" value="1"/>
</dbReference>
<keyword evidence="4" id="KW-0460">Magnesium</keyword>
<dbReference type="InterPro" id="IPR017459">
    <property type="entry name" value="Glycosyl_Trfase_fam3_N_dom"/>
</dbReference>
<dbReference type="EMBL" id="CP006868">
    <property type="protein sequence ID" value="UXD21937.1"/>
    <property type="molecule type" value="Genomic_DNA"/>
</dbReference>
<feature type="binding site" evidence="4">
    <location>
        <position position="166"/>
    </location>
    <ligand>
        <name>anthranilate</name>
        <dbReference type="ChEBI" id="CHEBI:16567"/>
        <label>2</label>
    </ligand>
</feature>
<dbReference type="GO" id="GO:0000162">
    <property type="term" value="P:L-tryptophan biosynthetic process"/>
    <property type="evidence" value="ECO:0007669"/>
    <property type="project" value="UniProtKB-UniRule"/>
</dbReference>
<comment type="caution">
    <text evidence="4">Lacks conserved residue(s) required for the propagation of feature annotation.</text>
</comment>
<feature type="binding site" evidence="4">
    <location>
        <position position="80"/>
    </location>
    <ligand>
        <name>anthranilate</name>
        <dbReference type="ChEBI" id="CHEBI:16567"/>
        <label>1</label>
    </ligand>
</feature>
<dbReference type="KEGG" id="ipc:IPA_09785"/>
<keyword evidence="4" id="KW-0057">Aromatic amino acid biosynthesis</keyword>
<evidence type="ECO:0000256" key="3">
    <source>
        <dbReference type="ARBA" id="ARBA00022679"/>
    </source>
</evidence>
<keyword evidence="2 4" id="KW-0328">Glycosyltransferase</keyword>
<comment type="cofactor">
    <cofactor evidence="4">
        <name>Mg(2+)</name>
        <dbReference type="ChEBI" id="CHEBI:18420"/>
    </cofactor>
    <text evidence="4">Binds 2 magnesium ions per monomer.</text>
</comment>
<sequence>MKWNELLELLLSGKDLSLEDAYNVALAIAENKIDDVMKSAILVALRCKGEGFNEIAGFAKALRDLAIKVGPFPEALDTAGTGGDKASLFNVSTATAFLLAAMGYPVVKHGNRSVSGISGSADLLEALGYKIDLSPEEVEKALAKSNFAFIFAPKYHPAMKNVMPVRKALGIRTIFNLIGPLSNPARPGYQVLGVSKEWMLEPMAKALSTLGIKRAAVIHGRPGIDEVSPISTTQVYLIEDGEITKSVVDVSDFGARALESLDPLRVSSVEESKEKVLRAFRGEVPEAIFLGLNAAMALHVLSEKDLREAYDEVIDFIKSNDVIERIRRIVEASGGKPTF</sequence>
<feature type="binding site" evidence="4">
    <location>
        <position position="92"/>
    </location>
    <ligand>
        <name>Mg(2+)</name>
        <dbReference type="ChEBI" id="CHEBI:18420"/>
        <label>1</label>
    </ligand>
</feature>
<dbReference type="SUPFAM" id="SSF47648">
    <property type="entry name" value="Nucleoside phosphorylase/phosphoribosyltransferase N-terminal domain"/>
    <property type="match status" value="1"/>
</dbReference>
<feature type="binding site" evidence="4">
    <location>
        <position position="226"/>
    </location>
    <ligand>
        <name>Mg(2+)</name>
        <dbReference type="ChEBI" id="CHEBI:18420"/>
        <label>1</label>
    </ligand>
</feature>
<feature type="binding site" evidence="4">
    <location>
        <begin position="83"/>
        <end position="84"/>
    </location>
    <ligand>
        <name>5-phospho-alpha-D-ribose 1-diphosphate</name>
        <dbReference type="ChEBI" id="CHEBI:58017"/>
    </ligand>
</feature>